<dbReference type="Proteomes" id="UP000621447">
    <property type="component" value="Unassembled WGS sequence"/>
</dbReference>
<comment type="similarity">
    <text evidence="2">Belongs to the methyl-accepting chemotaxis (MCP) protein family.</text>
</comment>
<dbReference type="PRINTS" id="PR00260">
    <property type="entry name" value="CHEMTRNSDUCR"/>
</dbReference>
<dbReference type="PANTHER" id="PTHR32089:SF112">
    <property type="entry name" value="LYSOZYME-LIKE PROTEIN-RELATED"/>
    <property type="match status" value="1"/>
</dbReference>
<dbReference type="Pfam" id="PF12860">
    <property type="entry name" value="PAS_7"/>
    <property type="match status" value="1"/>
</dbReference>
<comment type="caution">
    <text evidence="5">The sequence shown here is derived from an EMBL/GenBank/DDBJ whole genome shotgun (WGS) entry which is preliminary data.</text>
</comment>
<evidence type="ECO:0000313" key="6">
    <source>
        <dbReference type="Proteomes" id="UP000621447"/>
    </source>
</evidence>
<protein>
    <submittedName>
        <fullName evidence="5">PAS-domain containing protein</fullName>
    </submittedName>
</protein>
<dbReference type="Gene3D" id="6.10.250.3200">
    <property type="match status" value="1"/>
</dbReference>
<dbReference type="Gene3D" id="3.30.450.20">
    <property type="entry name" value="PAS domain"/>
    <property type="match status" value="1"/>
</dbReference>
<evidence type="ECO:0000256" key="2">
    <source>
        <dbReference type="ARBA" id="ARBA00029447"/>
    </source>
</evidence>
<evidence type="ECO:0000313" key="5">
    <source>
        <dbReference type="EMBL" id="NTS63800.1"/>
    </source>
</evidence>
<accession>A0ABX2JCB6</accession>
<evidence type="ECO:0000259" key="4">
    <source>
        <dbReference type="PROSITE" id="PS50111"/>
    </source>
</evidence>
<organism evidence="5 6">
    <name type="scientific">Sphingomonas hominis</name>
    <dbReference type="NCBI Taxonomy" id="2741495"/>
    <lineage>
        <taxon>Bacteria</taxon>
        <taxon>Pseudomonadati</taxon>
        <taxon>Pseudomonadota</taxon>
        <taxon>Alphaproteobacteria</taxon>
        <taxon>Sphingomonadales</taxon>
        <taxon>Sphingomonadaceae</taxon>
        <taxon>Sphingomonas</taxon>
    </lineage>
</organism>
<dbReference type="SUPFAM" id="SSF58104">
    <property type="entry name" value="Methyl-accepting chemotaxis protein (MCP) signaling domain"/>
    <property type="match status" value="1"/>
</dbReference>
<dbReference type="PROSITE" id="PS50111">
    <property type="entry name" value="CHEMOTAXIS_TRANSDUC_2"/>
    <property type="match status" value="1"/>
</dbReference>
<name>A0ABX2JCB6_9SPHN</name>
<dbReference type="InterPro" id="IPR004089">
    <property type="entry name" value="MCPsignal_dom"/>
</dbReference>
<keyword evidence="1 3" id="KW-0807">Transducer</keyword>
<evidence type="ECO:0000256" key="3">
    <source>
        <dbReference type="PROSITE-ProRule" id="PRU00284"/>
    </source>
</evidence>
<dbReference type="PANTHER" id="PTHR32089">
    <property type="entry name" value="METHYL-ACCEPTING CHEMOTAXIS PROTEIN MCPB"/>
    <property type="match status" value="1"/>
</dbReference>
<dbReference type="RefSeq" id="WP_174191902.1">
    <property type="nucleotide sequence ID" value="NZ_JABULH010000001.1"/>
</dbReference>
<reference evidence="5 6" key="1">
    <citation type="submission" date="2020-06" db="EMBL/GenBank/DDBJ databases">
        <title>Sphingomonas hominis sp. nov., a member of the Sphingomonas, isolated from the hair of a 22-year-old girl.</title>
        <authorList>
            <person name="Zhang D.-F."/>
            <person name="Cui X.-W."/>
        </authorList>
    </citation>
    <scope>NUCLEOTIDE SEQUENCE [LARGE SCALE GENOMIC DNA]</scope>
    <source>
        <strain evidence="5 6">HHU CXW</strain>
    </source>
</reference>
<dbReference type="EMBL" id="JABULH010000001">
    <property type="protein sequence ID" value="NTS63800.1"/>
    <property type="molecule type" value="Genomic_DNA"/>
</dbReference>
<evidence type="ECO:0000256" key="1">
    <source>
        <dbReference type="ARBA" id="ARBA00023224"/>
    </source>
</evidence>
<keyword evidence="6" id="KW-1185">Reference proteome</keyword>
<sequence length="204" mass="22700">MTPTAQIELVMANMRHGMVMYDRHETIRLINAHVSQIFGFAETLVTAGSSLADYLRCVGATVGWSLERTTHVIDNHRSWRQQGVPKRFDHHFDDGKTFEITFNPVDNGASVLTFVDVTDARDLERVSERRVRLTTQAGTMLQRVASISAHNRIVALNASIEAARMGSEGRSFAVVADEVRNLSNQMSEVLSDLRQIIDASLATS</sequence>
<gene>
    <name evidence="5" type="ORF">HRV97_01325</name>
</gene>
<proteinExistence type="inferred from homology"/>
<dbReference type="InterPro" id="IPR004090">
    <property type="entry name" value="Chemotax_Me-accpt_rcpt"/>
</dbReference>
<dbReference type="Pfam" id="PF00015">
    <property type="entry name" value="MCPsignal"/>
    <property type="match status" value="1"/>
</dbReference>
<feature type="domain" description="Methyl-accepting transducer" evidence="4">
    <location>
        <begin position="134"/>
        <end position="204"/>
    </location>
</feature>